<name>A0A2N6KM89_9CYAN</name>
<gene>
    <name evidence="2" type="ORF">CEN50_01030</name>
</gene>
<reference evidence="2 3" key="1">
    <citation type="submission" date="2017-07" db="EMBL/GenBank/DDBJ databases">
        <title>Genomes of Fischerella (Mastigocladus) sp. strains.</title>
        <authorList>
            <person name="Miller S.R."/>
        </authorList>
    </citation>
    <scope>NUCLEOTIDE SEQUENCE [LARGE SCALE GENOMIC DNA]</scope>
    <source>
        <strain evidence="2 3">CCMEE 5268</strain>
    </source>
</reference>
<evidence type="ECO:0000259" key="1">
    <source>
        <dbReference type="Pfam" id="PF14332"/>
    </source>
</evidence>
<accession>A0A2N6KM89</accession>
<dbReference type="PANTHER" id="PTHR36304:SF4">
    <property type="entry name" value="DUF4388 DOMAIN-CONTAINING PROTEIN"/>
    <property type="match status" value="1"/>
</dbReference>
<dbReference type="RefSeq" id="WP_102171084.1">
    <property type="nucleotide sequence ID" value="NZ_NMQA01000012.1"/>
</dbReference>
<dbReference type="EMBL" id="NMQA01000012">
    <property type="protein sequence ID" value="PMB01005.1"/>
    <property type="molecule type" value="Genomic_DNA"/>
</dbReference>
<protein>
    <recommendedName>
        <fullName evidence="1">PatA-like N-terminal domain-containing protein</fullName>
    </recommendedName>
</protein>
<dbReference type="InterPro" id="IPR025497">
    <property type="entry name" value="PatA-like_N"/>
</dbReference>
<dbReference type="Pfam" id="PF14332">
    <property type="entry name" value="DUF4388"/>
    <property type="match status" value="1"/>
</dbReference>
<comment type="caution">
    <text evidence="2">The sequence shown here is derived from an EMBL/GenBank/DDBJ whole genome shotgun (WGS) entry which is preliminary data.</text>
</comment>
<feature type="domain" description="PatA-like N-terminal" evidence="1">
    <location>
        <begin position="6"/>
        <end position="166"/>
    </location>
</feature>
<evidence type="ECO:0000313" key="3">
    <source>
        <dbReference type="Proteomes" id="UP000235025"/>
    </source>
</evidence>
<sequence>MSLHSSLADFSLAELFQIIDQGRRSGCLVVCKLSDENTSAAKSRYYFIWFRQGRIIAAANCLDGQGLIGKIRQRKWLHPQVLDKFCTDTETGIPLGLHLKTAGVLNAEQLNLLFASQLQQIRELFKIQKGVFKLDSKAPVPRKEITGLSVRAIEVALMALRTLKNWDALADALPNVSSAICSIIQNKPHLHLKPLEWQVWEFANGSISLKAIAHQLNQPTALVQQAAFRLMIAGLVEEVPLLSSTLELNDYPLDVDELNSSSLTNTKFTEPEMLKINTSFLQNLFGYLRSNIS</sequence>
<organism evidence="2 3">
    <name type="scientific">Fischerella thermalis CCMEE 5268</name>
    <dbReference type="NCBI Taxonomy" id="2019662"/>
    <lineage>
        <taxon>Bacteria</taxon>
        <taxon>Bacillati</taxon>
        <taxon>Cyanobacteriota</taxon>
        <taxon>Cyanophyceae</taxon>
        <taxon>Nostocales</taxon>
        <taxon>Hapalosiphonaceae</taxon>
        <taxon>Fischerella</taxon>
    </lineage>
</organism>
<proteinExistence type="predicted"/>
<dbReference type="PANTHER" id="PTHR36304">
    <property type="entry name" value="DOMAIN GTPASE-ACTIVATING PROTEIN, PUTATIVE-RELATED-RELATED"/>
    <property type="match status" value="1"/>
</dbReference>
<dbReference type="AlphaFoldDB" id="A0A2N6KM89"/>
<evidence type="ECO:0000313" key="2">
    <source>
        <dbReference type="EMBL" id="PMB01005.1"/>
    </source>
</evidence>
<dbReference type="Proteomes" id="UP000235025">
    <property type="component" value="Unassembled WGS sequence"/>
</dbReference>